<evidence type="ECO:0000313" key="1">
    <source>
        <dbReference type="EMBL" id="QEO15032.1"/>
    </source>
</evidence>
<dbReference type="RefSeq" id="WP_149161051.1">
    <property type="nucleotide sequence ID" value="NZ_CP043505.1"/>
</dbReference>
<dbReference type="Proteomes" id="UP000324678">
    <property type="component" value="Chromosome"/>
</dbReference>
<keyword evidence="2" id="KW-1185">Reference proteome</keyword>
<dbReference type="Gene3D" id="3.40.50.2000">
    <property type="entry name" value="Glycogen Phosphorylase B"/>
    <property type="match status" value="1"/>
</dbReference>
<organism evidence="1 2">
    <name type="scientific">Agromyces intestinalis</name>
    <dbReference type="NCBI Taxonomy" id="2592652"/>
    <lineage>
        <taxon>Bacteria</taxon>
        <taxon>Bacillati</taxon>
        <taxon>Actinomycetota</taxon>
        <taxon>Actinomycetes</taxon>
        <taxon>Micrococcales</taxon>
        <taxon>Microbacteriaceae</taxon>
        <taxon>Agromyces</taxon>
    </lineage>
</organism>
<accession>A0A5C1YJN2</accession>
<dbReference type="OrthoDB" id="479249at2"/>
<dbReference type="SUPFAM" id="SSF53756">
    <property type="entry name" value="UDP-Glycosyltransferase/glycogen phosphorylase"/>
    <property type="match status" value="1"/>
</dbReference>
<dbReference type="KEGG" id="ail:FLP10_11850"/>
<reference evidence="1 2" key="1">
    <citation type="submission" date="2019-09" db="EMBL/GenBank/DDBJ databases">
        <title>Genome sequencing of strain KACC 19306.</title>
        <authorList>
            <person name="Heo J."/>
            <person name="Kim S.-J."/>
            <person name="Kim J.-S."/>
            <person name="Hong S.-B."/>
            <person name="Kwon S.-W."/>
        </authorList>
    </citation>
    <scope>NUCLEOTIDE SEQUENCE [LARGE SCALE GENOMIC DNA]</scope>
    <source>
        <strain evidence="1 2">KACC 19306</strain>
    </source>
</reference>
<sequence>MTATRSHRSERAADLGAETLELNRGIFDRLIDIASGRASDDRLESAVEWVRVAASFAMTNPVGVLRSDRLEAVVDQIAARALRPSPRERRRSATGESAPPRRVLHVVSEARSIGGLTRLAERWIRHDTASTSSIVVTLQSEVVEPLVAAVAASGGVTAAFGLGDAIAQAAELRRLGEEADFVICHLHPGDPVPALAFGAGYRGAPVALFNHSDHLFWLAPTGASLVVDFREAGAVLTEFGRGYGTAARHRLPLLVPGAAASGLRDEARARLGFADADVVAVSVARAVKFEDTPLEPRFADLIAEALDRNPRLVYCAVGPGPDDSPWPGLLARYPGRIRLTGPLPDPQACLNAADLYLDTFPFSSLTSLLEASSANLPVLTFDGHHGLRKALGIADFVADDLDRPDDLATFQRRLTDLVGDDGLRRARGAAARGVFDQLTTDGSWLDRLEALYTRLDELSAAGRTIGETPAPPASDELADYSLAILAIEQRSPLLWSLHGAIARLDERDRRAMRMRTVTARAVRKLDSIVGWSPRNVDRLLLPAAP</sequence>
<proteinExistence type="predicted"/>
<dbReference type="AlphaFoldDB" id="A0A5C1YJN2"/>
<name>A0A5C1YJN2_9MICO</name>
<evidence type="ECO:0000313" key="2">
    <source>
        <dbReference type="Proteomes" id="UP000324678"/>
    </source>
</evidence>
<gene>
    <name evidence="1" type="ORF">FLP10_11850</name>
</gene>
<evidence type="ECO:0008006" key="3">
    <source>
        <dbReference type="Google" id="ProtNLM"/>
    </source>
</evidence>
<dbReference type="EMBL" id="CP043505">
    <property type="protein sequence ID" value="QEO15032.1"/>
    <property type="molecule type" value="Genomic_DNA"/>
</dbReference>
<protein>
    <recommendedName>
        <fullName evidence="3">Glycosyltransferase</fullName>
    </recommendedName>
</protein>